<proteinExistence type="predicted"/>
<evidence type="ECO:0000313" key="1">
    <source>
        <dbReference type="EMBL" id="HAD6864665.1"/>
    </source>
</evidence>
<accession>A0A718Y402</accession>
<name>A0A718Y402_SALTS</name>
<reference evidence="1" key="1">
    <citation type="journal article" date="2018" name="Genome Biol.">
        <title>SKESA: strategic k-mer extension for scrupulous assemblies.</title>
        <authorList>
            <person name="Souvorov A."/>
            <person name="Agarwala R."/>
            <person name="Lipman D.J."/>
        </authorList>
    </citation>
    <scope>NUCLEOTIDE SEQUENCE</scope>
    <source>
        <strain evidence="1">SL1344</strain>
    </source>
</reference>
<reference evidence="1" key="2">
    <citation type="submission" date="2019-01" db="EMBL/GenBank/DDBJ databases">
        <authorList>
            <consortium name="NCBI Pathogen Detection Project"/>
        </authorList>
    </citation>
    <scope>NUCLEOTIDE SEQUENCE</scope>
    <source>
        <strain evidence="1">SL1344</strain>
    </source>
</reference>
<dbReference type="EMBL" id="DAAPMV010000016">
    <property type="protein sequence ID" value="HAD6864665.1"/>
    <property type="molecule type" value="Genomic_DNA"/>
</dbReference>
<gene>
    <name evidence="1" type="ORF">G1X41_22105</name>
</gene>
<protein>
    <submittedName>
        <fullName evidence="1">Uncharacterized protein</fullName>
    </submittedName>
</protein>
<sequence>MRDFMAVYGRMWGFQVVTGDFWPDRTCAKSPEGAGDDSVLEEWCCLVRWRCSQRQFKLTQFPDGQLL</sequence>
<dbReference type="AlphaFoldDB" id="A0A718Y402"/>
<comment type="caution">
    <text evidence="1">The sequence shown here is derived from an EMBL/GenBank/DDBJ whole genome shotgun (WGS) entry which is preliminary data.</text>
</comment>
<organism evidence="1">
    <name type="scientific">Salmonella typhimurium (strain SL1344)</name>
    <dbReference type="NCBI Taxonomy" id="216597"/>
    <lineage>
        <taxon>Bacteria</taxon>
        <taxon>Pseudomonadati</taxon>
        <taxon>Pseudomonadota</taxon>
        <taxon>Gammaproteobacteria</taxon>
        <taxon>Enterobacterales</taxon>
        <taxon>Enterobacteriaceae</taxon>
        <taxon>Salmonella</taxon>
    </lineage>
</organism>